<dbReference type="Gene3D" id="1.10.15.40">
    <property type="entry name" value="Electron transport complex subunit B, putative Fe-S cluster"/>
    <property type="match status" value="1"/>
</dbReference>
<dbReference type="InterPro" id="IPR007202">
    <property type="entry name" value="4Fe-4S_dom"/>
</dbReference>
<dbReference type="EMBL" id="JACDUS010000003">
    <property type="protein sequence ID" value="MBA2880924.1"/>
    <property type="molecule type" value="Genomic_DNA"/>
</dbReference>
<organism evidence="6 7">
    <name type="scientific">Desulfosalsimonas propionicica</name>
    <dbReference type="NCBI Taxonomy" id="332175"/>
    <lineage>
        <taxon>Bacteria</taxon>
        <taxon>Pseudomonadati</taxon>
        <taxon>Thermodesulfobacteriota</taxon>
        <taxon>Desulfobacteria</taxon>
        <taxon>Desulfobacterales</taxon>
        <taxon>Desulfosalsimonadaceae</taxon>
        <taxon>Desulfosalsimonas</taxon>
    </lineage>
</organism>
<keyword evidence="2" id="KW-0479">Metal-binding</keyword>
<dbReference type="GO" id="GO:0051539">
    <property type="term" value="F:4 iron, 4 sulfur cluster binding"/>
    <property type="evidence" value="ECO:0007669"/>
    <property type="project" value="UniProtKB-KW"/>
</dbReference>
<protein>
    <submittedName>
        <fullName evidence="6">ArsR family metal-binding transcriptional regulator</fullName>
    </submittedName>
</protein>
<accession>A0A7W0HK54</accession>
<dbReference type="PANTHER" id="PTHR36214">
    <property type="match status" value="1"/>
</dbReference>
<evidence type="ECO:0000256" key="2">
    <source>
        <dbReference type="ARBA" id="ARBA00022723"/>
    </source>
</evidence>
<dbReference type="AlphaFoldDB" id="A0A7W0HK54"/>
<evidence type="ECO:0000313" key="6">
    <source>
        <dbReference type="EMBL" id="MBA2880924.1"/>
    </source>
</evidence>
<evidence type="ECO:0000259" key="5">
    <source>
        <dbReference type="PROSITE" id="PS51656"/>
    </source>
</evidence>
<comment type="caution">
    <text evidence="6">The sequence shown here is derived from an EMBL/GenBank/DDBJ whole genome shotgun (WGS) entry which is preliminary data.</text>
</comment>
<evidence type="ECO:0000256" key="1">
    <source>
        <dbReference type="ARBA" id="ARBA00022485"/>
    </source>
</evidence>
<dbReference type="PANTHER" id="PTHR36214:SF3">
    <property type="entry name" value="ACETYL-COA DECARBONYLASE_SYNTHASE COMPLEX SUBUNIT GAMMA"/>
    <property type="match status" value="1"/>
</dbReference>
<dbReference type="GO" id="GO:0046872">
    <property type="term" value="F:metal ion binding"/>
    <property type="evidence" value="ECO:0007669"/>
    <property type="project" value="UniProtKB-KW"/>
</dbReference>
<keyword evidence="1" id="KW-0004">4Fe-4S</keyword>
<feature type="domain" description="4Fe-4S" evidence="5">
    <location>
        <begin position="110"/>
        <end position="169"/>
    </location>
</feature>
<keyword evidence="4" id="KW-0411">Iron-sulfur</keyword>
<dbReference type="RefSeq" id="WP_181550598.1">
    <property type="nucleotide sequence ID" value="NZ_JACDUS010000003.1"/>
</dbReference>
<evidence type="ECO:0000313" key="7">
    <source>
        <dbReference type="Proteomes" id="UP000525298"/>
    </source>
</evidence>
<evidence type="ECO:0000256" key="3">
    <source>
        <dbReference type="ARBA" id="ARBA00023004"/>
    </source>
</evidence>
<keyword evidence="3" id="KW-0408">Iron</keyword>
<dbReference type="PROSITE" id="PS51656">
    <property type="entry name" value="4FE4S"/>
    <property type="match status" value="1"/>
</dbReference>
<sequence length="173" mass="19327">MMLQSYTKTIFRPECNPSFESVHCIARLDQDISAALPYLNAELGGNQYFKEPPAVMLHVHGKIIKVGGTEIAINALQDEAEAEKILQWLKNEINRVWAEKDTIPPSEEGRKKPQVFEILKMLPKTNCRKCGLATCMVFAAQAADGGRGAEDCPELNPENKERLDAYLAGFTFE</sequence>
<reference evidence="6 7" key="1">
    <citation type="submission" date="2020-07" db="EMBL/GenBank/DDBJ databases">
        <title>Genomic Encyclopedia of Type Strains, Phase IV (KMG-IV): sequencing the most valuable type-strain genomes for metagenomic binning, comparative biology and taxonomic classification.</title>
        <authorList>
            <person name="Goeker M."/>
        </authorList>
    </citation>
    <scope>NUCLEOTIDE SEQUENCE [LARGE SCALE GENOMIC DNA]</scope>
    <source>
        <strain evidence="6 7">DSM 17721</strain>
    </source>
</reference>
<name>A0A7W0HK54_9BACT</name>
<dbReference type="Pfam" id="PF04060">
    <property type="entry name" value="FeS"/>
    <property type="match status" value="1"/>
</dbReference>
<proteinExistence type="predicted"/>
<evidence type="ECO:0000256" key="4">
    <source>
        <dbReference type="ARBA" id="ARBA00023014"/>
    </source>
</evidence>
<keyword evidence="7" id="KW-1185">Reference proteome</keyword>
<gene>
    <name evidence="6" type="ORF">HNR65_001250</name>
</gene>
<dbReference type="InterPro" id="IPR051069">
    <property type="entry name" value="ACDS_complex_subunit"/>
</dbReference>
<dbReference type="Proteomes" id="UP000525298">
    <property type="component" value="Unassembled WGS sequence"/>
</dbReference>